<feature type="compositionally biased region" description="Polar residues" evidence="1">
    <location>
        <begin position="30"/>
        <end position="39"/>
    </location>
</feature>
<feature type="compositionally biased region" description="Polar residues" evidence="1">
    <location>
        <begin position="286"/>
        <end position="303"/>
    </location>
</feature>
<organism evidence="3 4">
    <name type="scientific">Meripilus lineatus</name>
    <dbReference type="NCBI Taxonomy" id="2056292"/>
    <lineage>
        <taxon>Eukaryota</taxon>
        <taxon>Fungi</taxon>
        <taxon>Dikarya</taxon>
        <taxon>Basidiomycota</taxon>
        <taxon>Agaricomycotina</taxon>
        <taxon>Agaricomycetes</taxon>
        <taxon>Polyporales</taxon>
        <taxon>Meripilaceae</taxon>
        <taxon>Meripilus</taxon>
    </lineage>
</organism>
<name>A0AAD5V5G4_9APHY</name>
<keyword evidence="2" id="KW-0812">Transmembrane</keyword>
<keyword evidence="2" id="KW-1133">Transmembrane helix</keyword>
<feature type="region of interest" description="Disordered" evidence="1">
    <location>
        <begin position="195"/>
        <end position="247"/>
    </location>
</feature>
<sequence>MSKIPRNKLYRRRSSAPKGNKVELLDRSTRPSQDQQNGGTIEKIAPQKPLATTGAAKWVKSVASKVHTRKGNIASADVASYPGPSQASVAKSDEDSTEAFADCSDLGGESFVDVSNLSYGQTVAVPVTHGLTRIVEDEPSVHEDPSDDLRTSSVLSSRAPEECPANGSDVLVTPCDGGKVDLIADGSVQADVTAQNNAATSEPVPRANEEHTDIETCTSSETLVSPEECPPLRASPEAQAKDTQQGRFPKSVYEVLKSFQQDSATSNDDPSLPPTPDVVLTLTAEISDQPTDTPSDAKTSQDSQHLEDIEFQNEADAALFRLPMNVETREDALKEMLRKVEACDDGTQPALAATENMRIVCDFATFIGILVLMVLRLQYGIIFKDFRMFFVQSKEDAKFPVSKLSFAL</sequence>
<gene>
    <name evidence="3" type="ORF">NLI96_g4169</name>
</gene>
<comment type="caution">
    <text evidence="3">The sequence shown here is derived from an EMBL/GenBank/DDBJ whole genome shotgun (WGS) entry which is preliminary data.</text>
</comment>
<feature type="region of interest" description="Disordered" evidence="1">
    <location>
        <begin position="136"/>
        <end position="170"/>
    </location>
</feature>
<accession>A0AAD5V5G4</accession>
<keyword evidence="4" id="KW-1185">Reference proteome</keyword>
<feature type="compositionally biased region" description="Basic residues" evidence="1">
    <location>
        <begin position="1"/>
        <end position="15"/>
    </location>
</feature>
<dbReference type="EMBL" id="JANAWD010000118">
    <property type="protein sequence ID" value="KAJ3486521.1"/>
    <property type="molecule type" value="Genomic_DNA"/>
</dbReference>
<dbReference type="Proteomes" id="UP001212997">
    <property type="component" value="Unassembled WGS sequence"/>
</dbReference>
<proteinExistence type="predicted"/>
<reference evidence="3" key="1">
    <citation type="submission" date="2022-07" db="EMBL/GenBank/DDBJ databases">
        <title>Genome Sequence of Physisporinus lineatus.</title>
        <authorList>
            <person name="Buettner E."/>
        </authorList>
    </citation>
    <scope>NUCLEOTIDE SEQUENCE</scope>
    <source>
        <strain evidence="3">VT162</strain>
    </source>
</reference>
<evidence type="ECO:0000313" key="3">
    <source>
        <dbReference type="EMBL" id="KAJ3486521.1"/>
    </source>
</evidence>
<evidence type="ECO:0000313" key="4">
    <source>
        <dbReference type="Proteomes" id="UP001212997"/>
    </source>
</evidence>
<feature type="region of interest" description="Disordered" evidence="1">
    <location>
        <begin position="286"/>
        <end position="305"/>
    </location>
</feature>
<feature type="region of interest" description="Disordered" evidence="1">
    <location>
        <begin position="1"/>
        <end position="50"/>
    </location>
</feature>
<feature type="compositionally biased region" description="Basic and acidic residues" evidence="1">
    <location>
        <begin position="136"/>
        <end position="150"/>
    </location>
</feature>
<dbReference type="AlphaFoldDB" id="A0AAD5V5G4"/>
<protein>
    <submittedName>
        <fullName evidence="3">Uncharacterized protein</fullName>
    </submittedName>
</protein>
<feature type="compositionally biased region" description="Basic and acidic residues" evidence="1">
    <location>
        <begin position="20"/>
        <end position="29"/>
    </location>
</feature>
<evidence type="ECO:0000256" key="1">
    <source>
        <dbReference type="SAM" id="MobiDB-lite"/>
    </source>
</evidence>
<evidence type="ECO:0000256" key="2">
    <source>
        <dbReference type="SAM" id="Phobius"/>
    </source>
</evidence>
<feature type="transmembrane region" description="Helical" evidence="2">
    <location>
        <begin position="363"/>
        <end position="383"/>
    </location>
</feature>
<keyword evidence="2" id="KW-0472">Membrane</keyword>